<reference evidence="1 2" key="1">
    <citation type="submission" date="2021-03" db="EMBL/GenBank/DDBJ databases">
        <title>Plant growth promoting bacteria isolated from wild legumes nodules and trapping Phaseolus vulgaris L. nodules in the center and southern Mexico.</title>
        <authorList>
            <person name="Estrada P."/>
        </authorList>
    </citation>
    <scope>NUCLEOTIDE SEQUENCE [LARGE SCALE GENOMIC DNA]</scope>
    <source>
        <strain evidence="1 2">MaGu-431</strain>
    </source>
</reference>
<gene>
    <name evidence="1" type="ORF">J8I01_01085</name>
</gene>
<dbReference type="Proteomes" id="UP000666661">
    <property type="component" value="Unassembled WGS sequence"/>
</dbReference>
<evidence type="ECO:0000313" key="2">
    <source>
        <dbReference type="Proteomes" id="UP000666661"/>
    </source>
</evidence>
<evidence type="ECO:0000313" key="1">
    <source>
        <dbReference type="EMBL" id="MBP0601115.1"/>
    </source>
</evidence>
<evidence type="ECO:0008006" key="3">
    <source>
        <dbReference type="Google" id="ProtNLM"/>
    </source>
</evidence>
<keyword evidence="2" id="KW-1185">Reference proteome</keyword>
<accession>A0ABS4B2M1</accession>
<dbReference type="RefSeq" id="WP_209791788.1">
    <property type="nucleotide sequence ID" value="NZ_JAGIQF010000001.1"/>
</dbReference>
<proteinExistence type="predicted"/>
<protein>
    <recommendedName>
        <fullName evidence="3">Wadjet protein JetD C-terminal domain-containing protein</fullName>
    </recommendedName>
</protein>
<name>A0ABS4B2M1_9GAMM</name>
<organism evidence="1 2">
    <name type="scientific">Aeromonas sanarellii</name>
    <dbReference type="NCBI Taxonomy" id="633415"/>
    <lineage>
        <taxon>Bacteria</taxon>
        <taxon>Pseudomonadati</taxon>
        <taxon>Pseudomonadota</taxon>
        <taxon>Gammaproteobacteria</taxon>
        <taxon>Aeromonadales</taxon>
        <taxon>Aeromonadaceae</taxon>
        <taxon>Aeromonas</taxon>
    </lineage>
</organism>
<comment type="caution">
    <text evidence="1">The sequence shown here is derived from an EMBL/GenBank/DDBJ whole genome shotgun (WGS) entry which is preliminary data.</text>
</comment>
<dbReference type="EMBL" id="JAGIQF010000001">
    <property type="protein sequence ID" value="MBP0601115.1"/>
    <property type="molecule type" value="Genomic_DNA"/>
</dbReference>
<sequence length="260" mass="28931">MDKIDKGLPVNLMKLTQLLGSLALSRPFLSTDVVARKVKWNLYRVTAIEPELLAQLRSLVDTAGDDRVSAASQNNSHQHKVNGSLLMVRKGLGHPSVAVFDGEGGFRYPFAQSKKVLLIENRENYIRAAETVAFLQRHTALTDVNIDDLDVVFAAGNEVSNALHQVFFAHYEHRFFCFDVDAGGLQIAKNMLDLLPGHPATFLVPADLELRLIKVNLRAEAKQIDNVISLGMACPALLPFAKLIKKHQRTLEQESYLYGE</sequence>